<evidence type="ECO:0000313" key="1">
    <source>
        <dbReference type="EMBL" id="KAA4746913.1"/>
    </source>
</evidence>
<dbReference type="AlphaFoldDB" id="A0A6L3GNK0"/>
<dbReference type="EMBL" id="VWEQ01000062">
    <property type="protein sequence ID" value="KAA4746913.1"/>
    <property type="molecule type" value="Genomic_DNA"/>
</dbReference>
<comment type="caution">
    <text evidence="1">The sequence shown here is derived from an EMBL/GenBank/DDBJ whole genome shotgun (WGS) entry which is preliminary data.</text>
</comment>
<gene>
    <name evidence="1" type="ORF">F3B44_23935</name>
</gene>
<dbReference type="Pfam" id="PF14359">
    <property type="entry name" value="DUF4406"/>
    <property type="match status" value="1"/>
</dbReference>
<sequence length="57" mass="6769">NPPMENKSWKDYMIDDLKLLFDCEAIYLIDNWQSSKGARIECYIAKELGMRILENIE</sequence>
<feature type="non-terminal residue" evidence="1">
    <location>
        <position position="1"/>
    </location>
</feature>
<name>A0A6L3GNK0_BACFG</name>
<dbReference type="InterPro" id="IPR025518">
    <property type="entry name" value="DUF4406"/>
</dbReference>
<accession>A0A6L3GNK0</accession>
<proteinExistence type="predicted"/>
<evidence type="ECO:0000313" key="2">
    <source>
        <dbReference type="Proteomes" id="UP000479773"/>
    </source>
</evidence>
<dbReference type="Gene3D" id="3.40.50.10400">
    <property type="entry name" value="Hypothetical protein PA1492"/>
    <property type="match status" value="1"/>
</dbReference>
<protein>
    <submittedName>
        <fullName evidence="1">DUF4406 domain-containing protein</fullName>
    </submittedName>
</protein>
<dbReference type="Proteomes" id="UP000479773">
    <property type="component" value="Unassembled WGS sequence"/>
</dbReference>
<dbReference type="SUPFAM" id="SSF52309">
    <property type="entry name" value="N-(deoxy)ribosyltransferase-like"/>
    <property type="match status" value="1"/>
</dbReference>
<organism evidence="1 2">
    <name type="scientific">Bacteroides fragilis</name>
    <dbReference type="NCBI Taxonomy" id="817"/>
    <lineage>
        <taxon>Bacteria</taxon>
        <taxon>Pseudomonadati</taxon>
        <taxon>Bacteroidota</taxon>
        <taxon>Bacteroidia</taxon>
        <taxon>Bacteroidales</taxon>
        <taxon>Bacteroidaceae</taxon>
        <taxon>Bacteroides</taxon>
    </lineage>
</organism>
<reference evidence="1 2" key="1">
    <citation type="journal article" date="2019" name="Nat. Med.">
        <title>A library of human gut bacterial isolates paired with longitudinal multiomics data enables mechanistic microbiome research.</title>
        <authorList>
            <person name="Poyet M."/>
            <person name="Groussin M."/>
            <person name="Gibbons S.M."/>
            <person name="Avila-Pacheco J."/>
            <person name="Jiang X."/>
            <person name="Kearney S.M."/>
            <person name="Perrotta A.R."/>
            <person name="Berdy B."/>
            <person name="Zhao S."/>
            <person name="Lieberman T.D."/>
            <person name="Swanson P.K."/>
            <person name="Smith M."/>
            <person name="Roesemann S."/>
            <person name="Alexander J.E."/>
            <person name="Rich S.A."/>
            <person name="Livny J."/>
            <person name="Vlamakis H."/>
            <person name="Clish C."/>
            <person name="Bullock K."/>
            <person name="Deik A."/>
            <person name="Scott J."/>
            <person name="Pierce K.A."/>
            <person name="Xavier R.J."/>
            <person name="Alm E.J."/>
        </authorList>
    </citation>
    <scope>NUCLEOTIDE SEQUENCE [LARGE SCALE GENOMIC DNA]</scope>
    <source>
        <strain evidence="1 2">BIOML-A106</strain>
    </source>
</reference>